<proteinExistence type="predicted"/>
<protein>
    <recommendedName>
        <fullName evidence="5">Secreted protein</fullName>
    </recommendedName>
</protein>
<dbReference type="eggNOG" id="ENOG5032RUH">
    <property type="taxonomic scope" value="Bacteria"/>
</dbReference>
<dbReference type="EMBL" id="CP000116">
    <property type="protein sequence ID" value="AAZ96087.1"/>
    <property type="molecule type" value="Genomic_DNA"/>
</dbReference>
<feature type="chain" id="PRO_5004229146" description="Secreted protein" evidence="2">
    <location>
        <begin position="19"/>
        <end position="123"/>
    </location>
</feature>
<keyword evidence="2" id="KW-0732">Signal</keyword>
<accession>Q3SMF8</accession>
<evidence type="ECO:0000313" key="4">
    <source>
        <dbReference type="Proteomes" id="UP000008291"/>
    </source>
</evidence>
<evidence type="ECO:0008006" key="5">
    <source>
        <dbReference type="Google" id="ProtNLM"/>
    </source>
</evidence>
<sequence length="123" mass="13056">MEKLFVLAGAACMGVVLAAHGIRAEAAGERPPPAAERMQAMDQERVYGWELMTAQERRVYQAKMRAATTAEEREALRLEHHERMEARARAEGKTLPDAPPAGMGPGSGTGRGAGPGGGPGYGR</sequence>
<reference evidence="3 4" key="1">
    <citation type="journal article" date="2006" name="J. Bacteriol.">
        <title>The genome sequence of the obligately chemolithoautotrophic, facultatively anaerobic bacterium Thiobacillus denitrificans.</title>
        <authorList>
            <person name="Beller H.R."/>
            <person name="Chain P.S."/>
            <person name="Letain T.E."/>
            <person name="Chakicherla A."/>
            <person name="Larimer F.W."/>
            <person name="Richardson P.M."/>
            <person name="Coleman M.A."/>
            <person name="Wood A.P."/>
            <person name="Kelly D.P."/>
        </authorList>
    </citation>
    <scope>NUCLEOTIDE SEQUENCE [LARGE SCALE GENOMIC DNA]</scope>
    <source>
        <strain evidence="3 4">ATCC 25259</strain>
    </source>
</reference>
<feature type="compositionally biased region" description="Gly residues" evidence="1">
    <location>
        <begin position="103"/>
        <end position="123"/>
    </location>
</feature>
<gene>
    <name evidence="3" type="ordered locus">Tbd_0134</name>
</gene>
<evidence type="ECO:0000256" key="2">
    <source>
        <dbReference type="SAM" id="SignalP"/>
    </source>
</evidence>
<feature type="compositionally biased region" description="Basic and acidic residues" evidence="1">
    <location>
        <begin position="79"/>
        <end position="94"/>
    </location>
</feature>
<keyword evidence="4" id="KW-1185">Reference proteome</keyword>
<dbReference type="RefSeq" id="WP_011310647.1">
    <property type="nucleotide sequence ID" value="NC_007404.1"/>
</dbReference>
<dbReference type="KEGG" id="tbd:Tbd_0134"/>
<organism evidence="3 4">
    <name type="scientific">Thiobacillus denitrificans (strain ATCC 25259 / T1)</name>
    <dbReference type="NCBI Taxonomy" id="292415"/>
    <lineage>
        <taxon>Bacteria</taxon>
        <taxon>Pseudomonadati</taxon>
        <taxon>Pseudomonadota</taxon>
        <taxon>Betaproteobacteria</taxon>
        <taxon>Nitrosomonadales</taxon>
        <taxon>Thiobacillaceae</taxon>
        <taxon>Thiobacillus</taxon>
    </lineage>
</organism>
<dbReference type="Proteomes" id="UP000008291">
    <property type="component" value="Chromosome"/>
</dbReference>
<evidence type="ECO:0000313" key="3">
    <source>
        <dbReference type="EMBL" id="AAZ96087.1"/>
    </source>
</evidence>
<evidence type="ECO:0000256" key="1">
    <source>
        <dbReference type="SAM" id="MobiDB-lite"/>
    </source>
</evidence>
<dbReference type="HOGENOM" id="CLU_135082_0_0_4"/>
<feature type="signal peptide" evidence="2">
    <location>
        <begin position="1"/>
        <end position="18"/>
    </location>
</feature>
<name>Q3SMF8_THIDA</name>
<dbReference type="AlphaFoldDB" id="Q3SMF8"/>
<feature type="region of interest" description="Disordered" evidence="1">
    <location>
        <begin position="79"/>
        <end position="123"/>
    </location>
</feature>